<dbReference type="Gene3D" id="1.10.10.10">
    <property type="entry name" value="Winged helix-like DNA-binding domain superfamily/Winged helix DNA-binding domain"/>
    <property type="match status" value="1"/>
</dbReference>
<evidence type="ECO:0000313" key="8">
    <source>
        <dbReference type="EMBL" id="OZG56003.1"/>
    </source>
</evidence>
<keyword evidence="3 5" id="KW-0346">Stress response</keyword>
<dbReference type="InterPro" id="IPR036388">
    <property type="entry name" value="WH-like_DNA-bd_sf"/>
</dbReference>
<evidence type="ECO:0000256" key="6">
    <source>
        <dbReference type="SAM" id="MobiDB-lite"/>
    </source>
</evidence>
<dbReference type="GO" id="GO:0003677">
    <property type="term" value="F:DNA binding"/>
    <property type="evidence" value="ECO:0007669"/>
    <property type="project" value="InterPro"/>
</dbReference>
<dbReference type="Proteomes" id="UP000228976">
    <property type="component" value="Unassembled WGS sequence"/>
</dbReference>
<sequence>MANERSDSQQERRMLVLRTVVDQYMSTHEPVGSSTVARLLPVKASSATVRNDMAALEDDGYLVQPHTSAGRVPTQRGYRLYVDRLVHVAPLTAAQMHAITDVLSHSVSLEDTLRLSVRLLAKITGQVAIVASPYAQSSSLRRFELVRLAWNAYLMVIITDSGRVEQSTLVSEKQTSAELVDEVMQRINEMCVGKPLTAIPRACVSLATSTKYRDVAVLLAQVAHAIHGISADSDSLYMAGTSALARRSDSSARDLASLFDALEEQVVVLRLLSTVSQADNGTGVGVAIGSETHTDGLQDVAVVSSGYGDEIISAHDDTSEASSTNSDNPEEEGKHSGLAFVGSIGPTHMNYPNTMAAVKAVAQYLSSIIGQQEV</sequence>
<keyword evidence="4 5" id="KW-0804">Transcription</keyword>
<keyword evidence="9" id="KW-1185">Reference proteome</keyword>
<dbReference type="InterPro" id="IPR002571">
    <property type="entry name" value="HrcA"/>
</dbReference>
<dbReference type="AlphaFoldDB" id="A0A261FAK0"/>
<comment type="caution">
    <text evidence="8">The sequence shown here is derived from an EMBL/GenBank/DDBJ whole genome shotgun (WGS) entry which is preliminary data.</text>
</comment>
<protein>
    <recommendedName>
        <fullName evidence="5">Heat-inducible transcription repressor HrcA</fullName>
    </recommendedName>
</protein>
<dbReference type="PANTHER" id="PTHR34824">
    <property type="entry name" value="HEAT-INDUCIBLE TRANSCRIPTION REPRESSOR HRCA"/>
    <property type="match status" value="1"/>
</dbReference>
<keyword evidence="2 5" id="KW-0805">Transcription regulation</keyword>
<dbReference type="NCBIfam" id="TIGR00331">
    <property type="entry name" value="hrcA"/>
    <property type="match status" value="1"/>
</dbReference>
<dbReference type="SUPFAM" id="SSF46785">
    <property type="entry name" value="Winged helix' DNA-binding domain"/>
    <property type="match status" value="1"/>
</dbReference>
<name>A0A261FAK0_9BIFI</name>
<dbReference type="Gene3D" id="3.30.450.40">
    <property type="match status" value="1"/>
</dbReference>
<evidence type="ECO:0000256" key="5">
    <source>
        <dbReference type="HAMAP-Rule" id="MF_00081"/>
    </source>
</evidence>
<evidence type="ECO:0000256" key="3">
    <source>
        <dbReference type="ARBA" id="ARBA00023016"/>
    </source>
</evidence>
<dbReference type="Gene3D" id="3.30.390.60">
    <property type="entry name" value="Heat-inducible transcription repressor hrca homolog, domain 3"/>
    <property type="match status" value="1"/>
</dbReference>
<dbReference type="EMBL" id="MWWU01000002">
    <property type="protein sequence ID" value="OZG56003.1"/>
    <property type="molecule type" value="Genomic_DNA"/>
</dbReference>
<evidence type="ECO:0000256" key="4">
    <source>
        <dbReference type="ARBA" id="ARBA00023163"/>
    </source>
</evidence>
<dbReference type="SUPFAM" id="SSF55781">
    <property type="entry name" value="GAF domain-like"/>
    <property type="match status" value="1"/>
</dbReference>
<dbReference type="Pfam" id="PF01628">
    <property type="entry name" value="HrcA"/>
    <property type="match status" value="1"/>
</dbReference>
<reference evidence="8 9" key="1">
    <citation type="journal article" date="2017" name="BMC Genomics">
        <title>Comparative genomic and phylogenomic analyses of the Bifidobacteriaceae family.</title>
        <authorList>
            <person name="Lugli G.A."/>
            <person name="Milani C."/>
            <person name="Turroni F."/>
            <person name="Duranti S."/>
            <person name="Mancabelli L."/>
            <person name="Mangifesta M."/>
            <person name="Ferrario C."/>
            <person name="Modesto M."/>
            <person name="Mattarelli P."/>
            <person name="Jiri K."/>
            <person name="van Sinderen D."/>
            <person name="Ventura M."/>
        </authorList>
    </citation>
    <scope>NUCLEOTIDE SEQUENCE [LARGE SCALE GENOMIC DNA]</scope>
    <source>
        <strain evidence="8 9">LMG 21773</strain>
    </source>
</reference>
<dbReference type="PIRSF" id="PIRSF005485">
    <property type="entry name" value="HrcA"/>
    <property type="match status" value="1"/>
</dbReference>
<dbReference type="InterPro" id="IPR021153">
    <property type="entry name" value="HrcA_C"/>
</dbReference>
<comment type="similarity">
    <text evidence="5">Belongs to the HrcA family.</text>
</comment>
<evidence type="ECO:0000256" key="2">
    <source>
        <dbReference type="ARBA" id="ARBA00023015"/>
    </source>
</evidence>
<dbReference type="InterPro" id="IPR036390">
    <property type="entry name" value="WH_DNA-bd_sf"/>
</dbReference>
<dbReference type="HAMAP" id="MF_00081">
    <property type="entry name" value="HrcA"/>
    <property type="match status" value="1"/>
</dbReference>
<accession>A0A261FAK0</accession>
<evidence type="ECO:0000259" key="7">
    <source>
        <dbReference type="Pfam" id="PF01628"/>
    </source>
</evidence>
<feature type="domain" description="Heat-inducible transcription repressor HrcA C-terminal" evidence="7">
    <location>
        <begin position="110"/>
        <end position="355"/>
    </location>
</feature>
<keyword evidence="1 5" id="KW-0678">Repressor</keyword>
<evidence type="ECO:0000256" key="1">
    <source>
        <dbReference type="ARBA" id="ARBA00022491"/>
    </source>
</evidence>
<dbReference type="RefSeq" id="WP_244569601.1">
    <property type="nucleotide sequence ID" value="NZ_JACBYZ010000001.1"/>
</dbReference>
<dbReference type="InterPro" id="IPR029016">
    <property type="entry name" value="GAF-like_dom_sf"/>
</dbReference>
<dbReference type="PANTHER" id="PTHR34824:SF1">
    <property type="entry name" value="HEAT-INDUCIBLE TRANSCRIPTION REPRESSOR HRCA"/>
    <property type="match status" value="1"/>
</dbReference>
<feature type="region of interest" description="Disordered" evidence="6">
    <location>
        <begin position="314"/>
        <end position="339"/>
    </location>
</feature>
<dbReference type="InterPro" id="IPR023120">
    <property type="entry name" value="WHTH_transcript_rep_HrcA_IDD"/>
</dbReference>
<proteinExistence type="inferred from homology"/>
<organism evidence="8 9">
    <name type="scientific">Aeriscardovia aeriphila</name>
    <dbReference type="NCBI Taxonomy" id="218139"/>
    <lineage>
        <taxon>Bacteria</taxon>
        <taxon>Bacillati</taxon>
        <taxon>Actinomycetota</taxon>
        <taxon>Actinomycetes</taxon>
        <taxon>Bifidobacteriales</taxon>
        <taxon>Bifidobacteriaceae</taxon>
        <taxon>Aeriscardovia</taxon>
    </lineage>
</organism>
<dbReference type="GO" id="GO:0045892">
    <property type="term" value="P:negative regulation of DNA-templated transcription"/>
    <property type="evidence" value="ECO:0007669"/>
    <property type="project" value="UniProtKB-UniRule"/>
</dbReference>
<evidence type="ECO:0000313" key="9">
    <source>
        <dbReference type="Proteomes" id="UP000228976"/>
    </source>
</evidence>
<gene>
    <name evidence="5" type="primary">hrcA</name>
    <name evidence="8" type="ORF">AEAE_0491</name>
</gene>
<comment type="function">
    <text evidence="5">Negative regulator of class I heat shock genes (grpE-dnaK-dnaJ and groELS operons). Prevents heat-shock induction of these operons.</text>
</comment>